<name>A0A7W9MRR6_9ACTN</name>
<dbReference type="Proteomes" id="UP000549971">
    <property type="component" value="Unassembled WGS sequence"/>
</dbReference>
<feature type="domain" description="AB hydrolase-1" evidence="1">
    <location>
        <begin position="8"/>
        <end position="230"/>
    </location>
</feature>
<protein>
    <submittedName>
        <fullName evidence="2">Pimeloyl-ACP methyl ester carboxylesterase</fullName>
    </submittedName>
</protein>
<dbReference type="AlphaFoldDB" id="A0A7W9MRR6"/>
<dbReference type="PANTHER" id="PTHR37017">
    <property type="entry name" value="AB HYDROLASE-1 DOMAIN-CONTAINING PROTEIN-RELATED"/>
    <property type="match status" value="1"/>
</dbReference>
<dbReference type="InterPro" id="IPR052897">
    <property type="entry name" value="Sec-Metab_Biosynth_Hydrolase"/>
</dbReference>
<dbReference type="EMBL" id="JACHMY010000001">
    <property type="protein sequence ID" value="MBB5833804.1"/>
    <property type="molecule type" value="Genomic_DNA"/>
</dbReference>
<reference evidence="2 3" key="1">
    <citation type="submission" date="2020-08" db="EMBL/GenBank/DDBJ databases">
        <title>Sequencing the genomes of 1000 actinobacteria strains.</title>
        <authorList>
            <person name="Klenk H.-P."/>
        </authorList>
    </citation>
    <scope>NUCLEOTIDE SEQUENCE [LARGE SCALE GENOMIC DNA]</scope>
    <source>
        <strain evidence="2 3">DSM 28967</strain>
    </source>
</reference>
<keyword evidence="3" id="KW-1185">Reference proteome</keyword>
<evidence type="ECO:0000313" key="2">
    <source>
        <dbReference type="EMBL" id="MBB5833804.1"/>
    </source>
</evidence>
<gene>
    <name evidence="2" type="ORF">HDA39_000538</name>
</gene>
<organism evidence="2 3">
    <name type="scientific">Kribbella italica</name>
    <dbReference type="NCBI Taxonomy" id="1540520"/>
    <lineage>
        <taxon>Bacteria</taxon>
        <taxon>Bacillati</taxon>
        <taxon>Actinomycetota</taxon>
        <taxon>Actinomycetes</taxon>
        <taxon>Propionibacteriales</taxon>
        <taxon>Kribbellaceae</taxon>
        <taxon>Kribbella</taxon>
    </lineage>
</organism>
<dbReference type="SUPFAM" id="SSF53474">
    <property type="entry name" value="alpha/beta-Hydrolases"/>
    <property type="match status" value="1"/>
</dbReference>
<dbReference type="Pfam" id="PF12697">
    <property type="entry name" value="Abhydrolase_6"/>
    <property type="match status" value="1"/>
</dbReference>
<accession>A0A7W9MRR6</accession>
<comment type="caution">
    <text evidence="2">The sequence shown here is derived from an EMBL/GenBank/DDBJ whole genome shotgun (WGS) entry which is preliminary data.</text>
</comment>
<dbReference type="PANTHER" id="PTHR37017:SF11">
    <property type="entry name" value="ESTERASE_LIPASE_THIOESTERASE DOMAIN-CONTAINING PROTEIN"/>
    <property type="match status" value="1"/>
</dbReference>
<proteinExistence type="predicted"/>
<dbReference type="InterPro" id="IPR029058">
    <property type="entry name" value="AB_hydrolase_fold"/>
</dbReference>
<sequence length="237" mass="24874">MTTNPTTVVLVHGAFADGGSWNGVIDLLQKVHVDVTAVANPLRGLTPDAAYVASVVRQIDGPVLLVGHSYGGAVIDKAAQDLENVVGLVHVAAFVLDEGESPAGISAKFPETPFGAAVRPTLFPQPDGTEAPELRLDPAAYPEVFAADLPIEVSRVLAASQRPVAAQGLEEEFTGEPGWKRLPSWTLVSTQDQAIHPDAQRFMAERAGGTTVEVEGSHSVAVSQPEAVVDFILKALS</sequence>
<dbReference type="RefSeq" id="WP_184793648.1">
    <property type="nucleotide sequence ID" value="NZ_JACHMY010000001.1"/>
</dbReference>
<dbReference type="Gene3D" id="3.40.50.1820">
    <property type="entry name" value="alpha/beta hydrolase"/>
    <property type="match status" value="1"/>
</dbReference>
<evidence type="ECO:0000313" key="3">
    <source>
        <dbReference type="Proteomes" id="UP000549971"/>
    </source>
</evidence>
<dbReference type="InterPro" id="IPR000073">
    <property type="entry name" value="AB_hydrolase_1"/>
</dbReference>
<dbReference type="GO" id="GO:0003824">
    <property type="term" value="F:catalytic activity"/>
    <property type="evidence" value="ECO:0007669"/>
    <property type="project" value="UniProtKB-ARBA"/>
</dbReference>
<evidence type="ECO:0000259" key="1">
    <source>
        <dbReference type="Pfam" id="PF12697"/>
    </source>
</evidence>